<evidence type="ECO:0000313" key="4">
    <source>
        <dbReference type="Proteomes" id="UP001234989"/>
    </source>
</evidence>
<dbReference type="Gene3D" id="3.10.10.10">
    <property type="entry name" value="HIV Type 1 Reverse Transcriptase, subunit A, domain 1"/>
    <property type="match status" value="1"/>
</dbReference>
<feature type="domain" description="Reverse transcriptase" evidence="1">
    <location>
        <begin position="9"/>
        <end position="100"/>
    </location>
</feature>
<proteinExistence type="predicted"/>
<dbReference type="PANTHER" id="PTHR24559">
    <property type="entry name" value="TRANSPOSON TY3-I GAG-POL POLYPROTEIN"/>
    <property type="match status" value="1"/>
</dbReference>
<dbReference type="AlphaFoldDB" id="A0AAF0QTJ6"/>
<dbReference type="Pfam" id="PF17919">
    <property type="entry name" value="RT_RNaseH_2"/>
    <property type="match status" value="1"/>
</dbReference>
<dbReference type="Pfam" id="PF00078">
    <property type="entry name" value="RVT_1"/>
    <property type="match status" value="1"/>
</dbReference>
<dbReference type="Gene3D" id="3.30.70.270">
    <property type="match status" value="1"/>
</dbReference>
<dbReference type="InterPro" id="IPR043502">
    <property type="entry name" value="DNA/RNA_pol_sf"/>
</dbReference>
<evidence type="ECO:0000259" key="1">
    <source>
        <dbReference type="Pfam" id="PF00078"/>
    </source>
</evidence>
<keyword evidence="4" id="KW-1185">Reference proteome</keyword>
<evidence type="ECO:0000259" key="2">
    <source>
        <dbReference type="Pfam" id="PF17919"/>
    </source>
</evidence>
<name>A0AAF0QTJ6_SOLVR</name>
<evidence type="ECO:0000313" key="3">
    <source>
        <dbReference type="EMBL" id="WMV30072.1"/>
    </source>
</evidence>
<dbReference type="SUPFAM" id="SSF56672">
    <property type="entry name" value="DNA/RNA polymerases"/>
    <property type="match status" value="1"/>
</dbReference>
<sequence>MIYYLFGKLQRGSHFSKIGLRSSYLRLRVKDCDIPKTSFSTRSDHYEFVVLSFGLTNDPRIFIYLINKVFKQYLDLFVIVFIDDILIYSRSDEEHVNHLRFSCKLSNIASYSLKTRLITTSVLTLPEGSDGYVIYFDASRVGLGCLLMQRGKVIAYAYRQLKVHKKNYLTHDLKLAAVILALKIWRHDLSNV</sequence>
<dbReference type="InterPro" id="IPR041577">
    <property type="entry name" value="RT_RNaseH_2"/>
</dbReference>
<accession>A0AAF0QTJ6</accession>
<organism evidence="3 4">
    <name type="scientific">Solanum verrucosum</name>
    <dbReference type="NCBI Taxonomy" id="315347"/>
    <lineage>
        <taxon>Eukaryota</taxon>
        <taxon>Viridiplantae</taxon>
        <taxon>Streptophyta</taxon>
        <taxon>Embryophyta</taxon>
        <taxon>Tracheophyta</taxon>
        <taxon>Spermatophyta</taxon>
        <taxon>Magnoliopsida</taxon>
        <taxon>eudicotyledons</taxon>
        <taxon>Gunneridae</taxon>
        <taxon>Pentapetalae</taxon>
        <taxon>asterids</taxon>
        <taxon>lamiids</taxon>
        <taxon>Solanales</taxon>
        <taxon>Solanaceae</taxon>
        <taxon>Solanoideae</taxon>
        <taxon>Solaneae</taxon>
        <taxon>Solanum</taxon>
    </lineage>
</organism>
<gene>
    <name evidence="3" type="ORF">MTR67_023457</name>
</gene>
<feature type="non-terminal residue" evidence="3">
    <location>
        <position position="192"/>
    </location>
</feature>
<reference evidence="3" key="1">
    <citation type="submission" date="2023-08" db="EMBL/GenBank/DDBJ databases">
        <title>A de novo genome assembly of Solanum verrucosum Schlechtendal, a Mexican diploid species geographically isolated from the other diploid A-genome species in potato relatives.</title>
        <authorList>
            <person name="Hosaka K."/>
        </authorList>
    </citation>
    <scope>NUCLEOTIDE SEQUENCE</scope>
    <source>
        <tissue evidence="3">Young leaves</tissue>
    </source>
</reference>
<dbReference type="PANTHER" id="PTHR24559:SF444">
    <property type="entry name" value="REVERSE TRANSCRIPTASE DOMAIN-CONTAINING PROTEIN"/>
    <property type="match status" value="1"/>
</dbReference>
<protein>
    <submittedName>
        <fullName evidence="3">Uncharacterized protein</fullName>
    </submittedName>
</protein>
<dbReference type="Proteomes" id="UP001234989">
    <property type="component" value="Chromosome 5"/>
</dbReference>
<dbReference type="InterPro" id="IPR043128">
    <property type="entry name" value="Rev_trsase/Diguanyl_cyclase"/>
</dbReference>
<dbReference type="EMBL" id="CP133616">
    <property type="protein sequence ID" value="WMV30072.1"/>
    <property type="molecule type" value="Genomic_DNA"/>
</dbReference>
<dbReference type="InterPro" id="IPR053134">
    <property type="entry name" value="RNA-dir_DNA_polymerase"/>
</dbReference>
<feature type="domain" description="Reverse transcriptase/retrotransposon-derived protein RNase H-like" evidence="2">
    <location>
        <begin position="112"/>
        <end position="190"/>
    </location>
</feature>
<dbReference type="CDD" id="cd01647">
    <property type="entry name" value="RT_LTR"/>
    <property type="match status" value="1"/>
</dbReference>
<dbReference type="InterPro" id="IPR000477">
    <property type="entry name" value="RT_dom"/>
</dbReference>